<gene>
    <name evidence="2" type="ORF">GDO78_021620</name>
</gene>
<accession>A0A8J6E591</accession>
<name>A0A8J6E591_ELECQ</name>
<feature type="compositionally biased region" description="Low complexity" evidence="1">
    <location>
        <begin position="53"/>
        <end position="68"/>
    </location>
</feature>
<reference evidence="2" key="1">
    <citation type="thesis" date="2020" institute="ProQuest LLC" country="789 East Eisenhower Parkway, Ann Arbor, MI, USA">
        <title>Comparative Genomics and Chromosome Evolution.</title>
        <authorList>
            <person name="Mudd A.B."/>
        </authorList>
    </citation>
    <scope>NUCLEOTIDE SEQUENCE</scope>
    <source>
        <strain evidence="2">HN-11 Male</strain>
        <tissue evidence="2">Kidney and liver</tissue>
    </source>
</reference>
<dbReference type="AlphaFoldDB" id="A0A8J6E591"/>
<proteinExistence type="predicted"/>
<evidence type="ECO:0000313" key="3">
    <source>
        <dbReference type="Proteomes" id="UP000770717"/>
    </source>
</evidence>
<evidence type="ECO:0000256" key="1">
    <source>
        <dbReference type="SAM" id="MobiDB-lite"/>
    </source>
</evidence>
<comment type="caution">
    <text evidence="2">The sequence shown here is derived from an EMBL/GenBank/DDBJ whole genome shotgun (WGS) entry which is preliminary data.</text>
</comment>
<organism evidence="2 3">
    <name type="scientific">Eleutherodactylus coqui</name>
    <name type="common">Puerto Rican coqui</name>
    <dbReference type="NCBI Taxonomy" id="57060"/>
    <lineage>
        <taxon>Eukaryota</taxon>
        <taxon>Metazoa</taxon>
        <taxon>Chordata</taxon>
        <taxon>Craniata</taxon>
        <taxon>Vertebrata</taxon>
        <taxon>Euteleostomi</taxon>
        <taxon>Amphibia</taxon>
        <taxon>Batrachia</taxon>
        <taxon>Anura</taxon>
        <taxon>Neobatrachia</taxon>
        <taxon>Hyloidea</taxon>
        <taxon>Eleutherodactylidae</taxon>
        <taxon>Eleutherodactylinae</taxon>
        <taxon>Eleutherodactylus</taxon>
        <taxon>Eleutherodactylus</taxon>
    </lineage>
</organism>
<evidence type="ECO:0000313" key="2">
    <source>
        <dbReference type="EMBL" id="KAG9463495.1"/>
    </source>
</evidence>
<sequence>MAQASSRKVRDHGSAHFSFFSFFTIFIQIRKKKKKAAETSRVSGVRSCGGGLSSQSLTLVSSNSSSLL</sequence>
<protein>
    <submittedName>
        <fullName evidence="2">Uncharacterized protein</fullName>
    </submittedName>
</protein>
<keyword evidence="3" id="KW-1185">Reference proteome</keyword>
<dbReference type="EMBL" id="WNTK01006643">
    <property type="protein sequence ID" value="KAG9463495.1"/>
    <property type="molecule type" value="Genomic_DNA"/>
</dbReference>
<dbReference type="Proteomes" id="UP000770717">
    <property type="component" value="Unassembled WGS sequence"/>
</dbReference>
<feature type="region of interest" description="Disordered" evidence="1">
    <location>
        <begin position="44"/>
        <end position="68"/>
    </location>
</feature>